<dbReference type="Gene3D" id="3.40.710.10">
    <property type="entry name" value="DD-peptidase/beta-lactamase superfamily"/>
    <property type="match status" value="1"/>
</dbReference>
<accession>A0ABV8SKP6</accession>
<gene>
    <name evidence="4" type="ORF">ACFPN2_02450</name>
</gene>
<proteinExistence type="predicted"/>
<evidence type="ECO:0000313" key="5">
    <source>
        <dbReference type="Proteomes" id="UP001595904"/>
    </source>
</evidence>
<feature type="signal peptide" evidence="1">
    <location>
        <begin position="1"/>
        <end position="25"/>
    </location>
</feature>
<dbReference type="InterPro" id="IPR001466">
    <property type="entry name" value="Beta-lactam-related"/>
</dbReference>
<dbReference type="Pfam" id="PF00144">
    <property type="entry name" value="Beta-lactamase"/>
    <property type="match status" value="1"/>
</dbReference>
<dbReference type="InterPro" id="IPR050491">
    <property type="entry name" value="AmpC-like"/>
</dbReference>
<dbReference type="GO" id="GO:0016787">
    <property type="term" value="F:hydrolase activity"/>
    <property type="evidence" value="ECO:0007669"/>
    <property type="project" value="UniProtKB-KW"/>
</dbReference>
<reference evidence="5" key="1">
    <citation type="journal article" date="2019" name="Int. J. Syst. Evol. Microbiol.">
        <title>The Global Catalogue of Microorganisms (GCM) 10K type strain sequencing project: providing services to taxonomists for standard genome sequencing and annotation.</title>
        <authorList>
            <consortium name="The Broad Institute Genomics Platform"/>
            <consortium name="The Broad Institute Genome Sequencing Center for Infectious Disease"/>
            <person name="Wu L."/>
            <person name="Ma J."/>
        </authorList>
    </citation>
    <scope>NUCLEOTIDE SEQUENCE [LARGE SCALE GENOMIC DNA]</scope>
    <source>
        <strain evidence="5">CGMCC 1.10759</strain>
    </source>
</reference>
<feature type="domain" description="Peptidase S12 Pab87-related C-terminal" evidence="3">
    <location>
        <begin position="423"/>
        <end position="525"/>
    </location>
</feature>
<dbReference type="Gene3D" id="2.40.128.600">
    <property type="match status" value="1"/>
</dbReference>
<comment type="caution">
    <text evidence="4">The sequence shown here is derived from an EMBL/GenBank/DDBJ whole genome shotgun (WGS) entry which is preliminary data.</text>
</comment>
<name>A0ABV8SKP6_9GAMM</name>
<dbReference type="InterPro" id="IPR021860">
    <property type="entry name" value="Peptidase_S12_Pab87-rel_C"/>
</dbReference>
<dbReference type="InterPro" id="IPR012338">
    <property type="entry name" value="Beta-lactam/transpept-like"/>
</dbReference>
<evidence type="ECO:0000256" key="1">
    <source>
        <dbReference type="SAM" id="SignalP"/>
    </source>
</evidence>
<dbReference type="PANTHER" id="PTHR46825:SF15">
    <property type="entry name" value="BETA-LACTAMASE-RELATED DOMAIN-CONTAINING PROTEIN"/>
    <property type="match status" value="1"/>
</dbReference>
<dbReference type="Proteomes" id="UP001595904">
    <property type="component" value="Unassembled WGS sequence"/>
</dbReference>
<keyword evidence="1" id="KW-0732">Signal</keyword>
<dbReference type="EMBL" id="JBHSDU010000001">
    <property type="protein sequence ID" value="MFC4307931.1"/>
    <property type="molecule type" value="Genomic_DNA"/>
</dbReference>
<feature type="chain" id="PRO_5045652743" evidence="1">
    <location>
        <begin position="26"/>
        <end position="531"/>
    </location>
</feature>
<evidence type="ECO:0000259" key="3">
    <source>
        <dbReference type="Pfam" id="PF11954"/>
    </source>
</evidence>
<dbReference type="SUPFAM" id="SSF56601">
    <property type="entry name" value="beta-lactamase/transpeptidase-like"/>
    <property type="match status" value="1"/>
</dbReference>
<dbReference type="RefSeq" id="WP_380594620.1">
    <property type="nucleotide sequence ID" value="NZ_JBHSDU010000001.1"/>
</dbReference>
<evidence type="ECO:0000313" key="4">
    <source>
        <dbReference type="EMBL" id="MFC4307931.1"/>
    </source>
</evidence>
<keyword evidence="4" id="KW-0378">Hydrolase</keyword>
<dbReference type="PANTHER" id="PTHR46825">
    <property type="entry name" value="D-ALANYL-D-ALANINE-CARBOXYPEPTIDASE/ENDOPEPTIDASE AMPH"/>
    <property type="match status" value="1"/>
</dbReference>
<feature type="domain" description="Beta-lactamase-related" evidence="2">
    <location>
        <begin position="39"/>
        <end position="372"/>
    </location>
</feature>
<keyword evidence="5" id="KW-1185">Reference proteome</keyword>
<dbReference type="Pfam" id="PF11954">
    <property type="entry name" value="DUF3471"/>
    <property type="match status" value="1"/>
</dbReference>
<sequence>MMNPVRVALRAAIATTVFVFASAHAAPPSDLDRYAKRVFDTFETPGLAIAISERGKPPVIRTYGVRRLGEAAKIDEQTMFSMGSTTKAFTSAVLAMLVDEGKLSWDSKVVDLLPGFRMYDAYTSSEMTVRDLLVHRSGLGLGAGDLLFVPETTLTRKQIVEKLRYIKPATSFRSSYAYDNLLYVVAGQLIEEICKDSWENVVRKRILAPLQMDHTITSSTTPPGANKGWPHARATTELRGAGPMVPLPGQMSFDNSAPAGSLNASIADVARWLELQLGRGLDPRTNARLFSEAQSKEMWTGQTLIPIAKNPEPLKLAQANFRAYALGWGYSDYRGQPIIAHTGGVLGSVALVVIVPGKDVAFAILTNSEELGALSALQYRLLDHYLGLSSPDWIGAISGVMKSKIAQGQEVLAAAAATPEQSGKGPSLPLEKYAGRYRDDWYGHATIEKGADGLSIRFEHSAALTGKLEHVRYDTFRTRWIDPKMAEDAYVTFTLQPDGSIGTMTLKAISPLADFSFDYHDLLFKPVPSAH</sequence>
<evidence type="ECO:0000259" key="2">
    <source>
        <dbReference type="Pfam" id="PF00144"/>
    </source>
</evidence>
<protein>
    <submittedName>
        <fullName evidence="4">Serine hydrolase</fullName>
    </submittedName>
</protein>
<organism evidence="4 5">
    <name type="scientific">Steroidobacter flavus</name>
    <dbReference type="NCBI Taxonomy" id="1842136"/>
    <lineage>
        <taxon>Bacteria</taxon>
        <taxon>Pseudomonadati</taxon>
        <taxon>Pseudomonadota</taxon>
        <taxon>Gammaproteobacteria</taxon>
        <taxon>Steroidobacterales</taxon>
        <taxon>Steroidobacteraceae</taxon>
        <taxon>Steroidobacter</taxon>
    </lineage>
</organism>